<evidence type="ECO:0000256" key="1">
    <source>
        <dbReference type="ARBA" id="ARBA00022679"/>
    </source>
</evidence>
<dbReference type="InterPro" id="IPR023606">
    <property type="entry name" value="CoA-Trfase_III_dom_1_sf"/>
</dbReference>
<dbReference type="InterPro" id="IPR050483">
    <property type="entry name" value="CoA-transferase_III_domain"/>
</dbReference>
<dbReference type="EMBL" id="OOFM01000005">
    <property type="protein sequence ID" value="SPL64830.1"/>
    <property type="molecule type" value="Genomic_DNA"/>
</dbReference>
<dbReference type="PANTHER" id="PTHR48207">
    <property type="entry name" value="SUCCINATE--HYDROXYMETHYLGLUTARATE COA-TRANSFERASE"/>
    <property type="match status" value="1"/>
</dbReference>
<dbReference type="Gene3D" id="3.40.50.10540">
    <property type="entry name" value="Crotonobetainyl-coa:carnitine coa-transferase, domain 1"/>
    <property type="match status" value="1"/>
</dbReference>
<dbReference type="Pfam" id="PF02515">
    <property type="entry name" value="CoA_transf_3"/>
    <property type="match status" value="1"/>
</dbReference>
<dbReference type="InterPro" id="IPR044855">
    <property type="entry name" value="CoA-Trfase_III_dom3_sf"/>
</dbReference>
<evidence type="ECO:0000313" key="2">
    <source>
        <dbReference type="EMBL" id="SPL64830.1"/>
    </source>
</evidence>
<proteinExistence type="predicted"/>
<reference evidence="3" key="1">
    <citation type="submission" date="2017-12" db="EMBL/GenBank/DDBJ databases">
        <authorList>
            <person name="Diaz M."/>
        </authorList>
    </citation>
    <scope>NUCLEOTIDE SEQUENCE [LARGE SCALE GENOMIC DNA]</scope>
    <source>
        <strain evidence="3">FI11154</strain>
    </source>
</reference>
<sequence length="415" mass="44350">MFNERAPCLDGIRVLDFTRVLAGPFCTALLGDLGAEVIKIESPEGDDYRHITPGTADGGGLFLLMNRNKKSISIDLRKERGRDIVRQLAKNADIIVENFRPGVMDRLGLGFAELAKDNPRLIHVAISGFGQQSPMGNLPAYDLVVQAVTGFMDISGEPDGPPMMTGESVADLTAGLFASWSALAALLARERTGKGQFVDVAMYDCLFNLLPAALTQQLYGSKLPRRVGNRHPLSAPFGVFAAADGYLTIAVLSSKQFAGLAEALGEPQLATDERFATATARNENHAELKAIIEAWSTAMGVEQVIDALQAHDVPCSPVLSVSDATASEQVRARGLLPEVTSASGPVRVLRQPAKFSGMDCPAPTPPPALGVHAADILQEKLELTADDIESLVRDGVLHGLTLQPQQLLKETNHDA</sequence>
<dbReference type="AlphaFoldDB" id="A0A2P9HLU7"/>
<dbReference type="RefSeq" id="WP_109368588.1">
    <property type="nucleotide sequence ID" value="NZ_OOFM01000005.1"/>
</dbReference>
<gene>
    <name evidence="2" type="ORF">OHAE_697</name>
</gene>
<dbReference type="Gene3D" id="3.30.1540.10">
    <property type="entry name" value="formyl-coa transferase, domain 3"/>
    <property type="match status" value="1"/>
</dbReference>
<dbReference type="GO" id="GO:0008410">
    <property type="term" value="F:CoA-transferase activity"/>
    <property type="evidence" value="ECO:0007669"/>
    <property type="project" value="TreeGrafter"/>
</dbReference>
<organism evidence="2 3">
    <name type="scientific">Ochrobactrum soli</name>
    <dbReference type="NCBI Taxonomy" id="2448455"/>
    <lineage>
        <taxon>Bacteria</taxon>
        <taxon>Pseudomonadati</taxon>
        <taxon>Pseudomonadota</taxon>
        <taxon>Alphaproteobacteria</taxon>
        <taxon>Hyphomicrobiales</taxon>
        <taxon>Brucellaceae</taxon>
        <taxon>Brucella/Ochrobactrum group</taxon>
        <taxon>Ochrobactrum</taxon>
    </lineage>
</organism>
<dbReference type="InterPro" id="IPR003673">
    <property type="entry name" value="CoA-Trfase_fam_III"/>
</dbReference>
<name>A0A2P9HLU7_9HYPH</name>
<keyword evidence="1" id="KW-0808">Transferase</keyword>
<protein>
    <submittedName>
        <fullName evidence="2">CAIB/BAIF family protein</fullName>
    </submittedName>
</protein>
<accession>A0A2P9HLU7</accession>
<dbReference type="PANTHER" id="PTHR48207:SF3">
    <property type="entry name" value="SUCCINATE--HYDROXYMETHYLGLUTARATE COA-TRANSFERASE"/>
    <property type="match status" value="1"/>
</dbReference>
<evidence type="ECO:0000313" key="3">
    <source>
        <dbReference type="Proteomes" id="UP000246073"/>
    </source>
</evidence>
<dbReference type="Proteomes" id="UP000246073">
    <property type="component" value="Unassembled WGS sequence"/>
</dbReference>
<dbReference type="SUPFAM" id="SSF89796">
    <property type="entry name" value="CoA-transferase family III (CaiB/BaiF)"/>
    <property type="match status" value="1"/>
</dbReference>